<dbReference type="Pfam" id="PF13727">
    <property type="entry name" value="CoA_binding_3"/>
    <property type="match status" value="1"/>
</dbReference>
<organism evidence="9 10">
    <name type="scientific">Tepidibacter thalassicus DSM 15285</name>
    <dbReference type="NCBI Taxonomy" id="1123350"/>
    <lineage>
        <taxon>Bacteria</taxon>
        <taxon>Bacillati</taxon>
        <taxon>Bacillota</taxon>
        <taxon>Clostridia</taxon>
        <taxon>Peptostreptococcales</taxon>
        <taxon>Peptostreptococcaceae</taxon>
        <taxon>Tepidibacter</taxon>
    </lineage>
</organism>
<evidence type="ECO:0000256" key="2">
    <source>
        <dbReference type="ARBA" id="ARBA00006464"/>
    </source>
</evidence>
<evidence type="ECO:0000256" key="7">
    <source>
        <dbReference type="SAM" id="Phobius"/>
    </source>
</evidence>
<dbReference type="Proteomes" id="UP000242520">
    <property type="component" value="Unassembled WGS sequence"/>
</dbReference>
<dbReference type="AlphaFoldDB" id="A0A1M5S6F0"/>
<feature type="transmembrane region" description="Helical" evidence="7">
    <location>
        <begin position="51"/>
        <end position="71"/>
    </location>
</feature>
<dbReference type="OrthoDB" id="9808602at2"/>
<proteinExistence type="inferred from homology"/>
<dbReference type="NCBIfam" id="TIGR03023">
    <property type="entry name" value="WcaJ_sugtrans"/>
    <property type="match status" value="1"/>
</dbReference>
<dbReference type="GO" id="GO:0016780">
    <property type="term" value="F:phosphotransferase activity, for other substituted phosphate groups"/>
    <property type="evidence" value="ECO:0007669"/>
    <property type="project" value="TreeGrafter"/>
</dbReference>
<dbReference type="InterPro" id="IPR017473">
    <property type="entry name" value="Undecaprenyl-P_gluc_Ptfrase"/>
</dbReference>
<comment type="similarity">
    <text evidence="2">Belongs to the bacterial sugar transferase family.</text>
</comment>
<feature type="transmembrane region" description="Helical" evidence="7">
    <location>
        <begin position="83"/>
        <end position="104"/>
    </location>
</feature>
<dbReference type="Pfam" id="PF02397">
    <property type="entry name" value="Bac_transf"/>
    <property type="match status" value="1"/>
</dbReference>
<keyword evidence="4 7" id="KW-0812">Transmembrane</keyword>
<name>A0A1M5S6F0_9FIRM</name>
<reference evidence="10" key="1">
    <citation type="submission" date="2016-11" db="EMBL/GenBank/DDBJ databases">
        <authorList>
            <person name="Varghese N."/>
            <person name="Submissions S."/>
        </authorList>
    </citation>
    <scope>NUCLEOTIDE SEQUENCE [LARGE SCALE GENOMIC DNA]</scope>
    <source>
        <strain evidence="10">DSM 15285</strain>
    </source>
</reference>
<evidence type="ECO:0000256" key="3">
    <source>
        <dbReference type="ARBA" id="ARBA00022679"/>
    </source>
</evidence>
<feature type="transmembrane region" description="Helical" evidence="7">
    <location>
        <begin position="110"/>
        <end position="132"/>
    </location>
</feature>
<keyword evidence="6 7" id="KW-0472">Membrane</keyword>
<dbReference type="PANTHER" id="PTHR30576">
    <property type="entry name" value="COLANIC BIOSYNTHESIS UDP-GLUCOSE LIPID CARRIER TRANSFERASE"/>
    <property type="match status" value="1"/>
</dbReference>
<feature type="transmembrane region" description="Helical" evidence="7">
    <location>
        <begin position="12"/>
        <end position="31"/>
    </location>
</feature>
<evidence type="ECO:0000256" key="4">
    <source>
        <dbReference type="ARBA" id="ARBA00022692"/>
    </source>
</evidence>
<keyword evidence="10" id="KW-1185">Reference proteome</keyword>
<dbReference type="RefSeq" id="WP_072725442.1">
    <property type="nucleotide sequence ID" value="NZ_FQXH01000017.1"/>
</dbReference>
<dbReference type="Gene3D" id="3.40.50.720">
    <property type="entry name" value="NAD(P)-binding Rossmann-like Domain"/>
    <property type="match status" value="1"/>
</dbReference>
<sequence length="467" mass="55160">MIKENQKYLNRLLVLLDVVSIIMSFLISWYIRFESGLIKVGIGHLSFKEYIVPVLTVIPIYLSIYSFLNLYTIRRFKNVYEEFLNILISNMLGLFILATMLFLIKQVHYSRYLLLIFTFNTIIITTIERGFIRAFLRIIRKKGYNLKHSLIVGCSELTVEFLKRIERNKHWGYSVEGILDDNRNLGYKVKGINIIGKIYDLERYLEGHYIDEVIITLSIKEYEKLKWVIGICEKMGVRTQIIPDYYKYIPARPYVEEIEGLPIINIRHVPLDNIFNKTIKRLLDLVVSVVAIILFSPIMIIISVIIKLTSSGPIIFKQERVGLNRKIFNMYKFRSMRVQKKEEEKIQWTTKDDPRKTKFGSFIRKTSMDELPQLFNVIKGDMSIIGPRPERPYFVDKFKEEIPKYMIKHQVRPGITGWAQVNGLRGDTSITKRIEYDLYYIENWSIWFDIKILCLTVFKGFINKNAY</sequence>
<evidence type="ECO:0000259" key="8">
    <source>
        <dbReference type="Pfam" id="PF02397"/>
    </source>
</evidence>
<dbReference type="InterPro" id="IPR017475">
    <property type="entry name" value="EPS_sugar_tfrase"/>
</dbReference>
<dbReference type="PANTHER" id="PTHR30576:SF0">
    <property type="entry name" value="UNDECAPRENYL-PHOSPHATE N-ACETYLGALACTOSAMINYL 1-PHOSPHATE TRANSFERASE-RELATED"/>
    <property type="match status" value="1"/>
</dbReference>
<accession>A0A1M5S6F0</accession>
<gene>
    <name evidence="9" type="ORF">SAMN02744040_01652</name>
</gene>
<keyword evidence="3 9" id="KW-0808">Transferase</keyword>
<feature type="domain" description="Bacterial sugar transferase" evidence="8">
    <location>
        <begin position="280"/>
        <end position="459"/>
    </location>
</feature>
<protein>
    <submittedName>
        <fullName evidence="9">Undecaprenyl-phosphate glucose phosphotransferase</fullName>
    </submittedName>
</protein>
<dbReference type="EMBL" id="FQXH01000017">
    <property type="protein sequence ID" value="SHH34084.1"/>
    <property type="molecule type" value="Genomic_DNA"/>
</dbReference>
<keyword evidence="5 7" id="KW-1133">Transmembrane helix</keyword>
<evidence type="ECO:0000313" key="9">
    <source>
        <dbReference type="EMBL" id="SHH34084.1"/>
    </source>
</evidence>
<evidence type="ECO:0000313" key="10">
    <source>
        <dbReference type="Proteomes" id="UP000242520"/>
    </source>
</evidence>
<comment type="subcellular location">
    <subcellularLocation>
        <location evidence="1">Membrane</location>
        <topology evidence="1">Multi-pass membrane protein</topology>
    </subcellularLocation>
</comment>
<evidence type="ECO:0000256" key="5">
    <source>
        <dbReference type="ARBA" id="ARBA00022989"/>
    </source>
</evidence>
<dbReference type="NCBIfam" id="TIGR03025">
    <property type="entry name" value="EPS_sugtrans"/>
    <property type="match status" value="1"/>
</dbReference>
<feature type="transmembrane region" description="Helical" evidence="7">
    <location>
        <begin position="282"/>
        <end position="306"/>
    </location>
</feature>
<dbReference type="STRING" id="1123350.SAMN02744040_01652"/>
<evidence type="ECO:0000256" key="6">
    <source>
        <dbReference type="ARBA" id="ARBA00023136"/>
    </source>
</evidence>
<dbReference type="GO" id="GO:0016020">
    <property type="term" value="C:membrane"/>
    <property type="evidence" value="ECO:0007669"/>
    <property type="project" value="UniProtKB-SubCell"/>
</dbReference>
<dbReference type="InterPro" id="IPR003362">
    <property type="entry name" value="Bact_transf"/>
</dbReference>
<evidence type="ECO:0000256" key="1">
    <source>
        <dbReference type="ARBA" id="ARBA00004141"/>
    </source>
</evidence>